<protein>
    <submittedName>
        <fullName evidence="2">Uncharacterized protein</fullName>
    </submittedName>
</protein>
<reference evidence="2" key="1">
    <citation type="submission" date="2022-09" db="EMBL/GenBank/DDBJ databases">
        <title>Intensive care unit water sources are persistently colonized with multi-drug resistant bacteria and are the site of extensive horizontal gene transfer of antibiotic resistance genes.</title>
        <authorList>
            <person name="Diorio-Toth L."/>
        </authorList>
    </citation>
    <scope>NUCLEOTIDE SEQUENCE</scope>
    <source>
        <strain evidence="2">GD03686</strain>
    </source>
</reference>
<name>A0AA42W0Z7_9BURK</name>
<dbReference type="EMBL" id="JAOCJW010000010">
    <property type="protein sequence ID" value="MDH2005270.1"/>
    <property type="molecule type" value="Genomic_DNA"/>
</dbReference>
<evidence type="ECO:0000256" key="1">
    <source>
        <dbReference type="SAM" id="MobiDB-lite"/>
    </source>
</evidence>
<accession>A0AA42W0Z7</accession>
<sequence length="122" mass="11811">MHTHTVSLRRLGLLGVLALTACSPYVGVGVPVGPFNVGVGVGSSGQVTGHAGVGTSVPVGGGARVGAGVGTSTVLHAPGAESAPPASPPAPAAAAPEATTPPLQWRDAHGNVVPECRVRGRC</sequence>
<dbReference type="AlphaFoldDB" id="A0AA42W0Z7"/>
<dbReference type="Proteomes" id="UP001161294">
    <property type="component" value="Unassembled WGS sequence"/>
</dbReference>
<proteinExistence type="predicted"/>
<evidence type="ECO:0000313" key="3">
    <source>
        <dbReference type="Proteomes" id="UP001161294"/>
    </source>
</evidence>
<feature type="compositionally biased region" description="Low complexity" evidence="1">
    <location>
        <begin position="74"/>
        <end position="84"/>
    </location>
</feature>
<feature type="region of interest" description="Disordered" evidence="1">
    <location>
        <begin position="74"/>
        <end position="108"/>
    </location>
</feature>
<dbReference type="RefSeq" id="WP_279853564.1">
    <property type="nucleotide sequence ID" value="NZ_JAOCIA010000009.1"/>
</dbReference>
<gene>
    <name evidence="2" type="ORF">N5J23_06905</name>
</gene>
<feature type="compositionally biased region" description="Low complexity" evidence="1">
    <location>
        <begin position="92"/>
        <end position="102"/>
    </location>
</feature>
<organism evidence="2 3">
    <name type="scientific">Comamonas aquatica</name>
    <dbReference type="NCBI Taxonomy" id="225991"/>
    <lineage>
        <taxon>Bacteria</taxon>
        <taxon>Pseudomonadati</taxon>
        <taxon>Pseudomonadota</taxon>
        <taxon>Betaproteobacteria</taxon>
        <taxon>Burkholderiales</taxon>
        <taxon>Comamonadaceae</taxon>
        <taxon>Comamonas</taxon>
    </lineage>
</organism>
<comment type="caution">
    <text evidence="2">The sequence shown here is derived from an EMBL/GenBank/DDBJ whole genome shotgun (WGS) entry which is preliminary data.</text>
</comment>
<evidence type="ECO:0000313" key="2">
    <source>
        <dbReference type="EMBL" id="MDH2005270.1"/>
    </source>
</evidence>